<reference evidence="2 3" key="1">
    <citation type="submission" date="2020-05" db="EMBL/GenBank/DDBJ databases">
        <authorList>
            <person name="Campoy J."/>
            <person name="Schneeberger K."/>
            <person name="Spophaly S."/>
        </authorList>
    </citation>
    <scope>NUCLEOTIDE SEQUENCE [LARGE SCALE GENOMIC DNA]</scope>
    <source>
        <strain evidence="2">PruArmRojPasFocal</strain>
    </source>
</reference>
<dbReference type="Proteomes" id="UP000507222">
    <property type="component" value="Unassembled WGS sequence"/>
</dbReference>
<protein>
    <recommendedName>
        <fullName evidence="4">DUF4283 domain-containing protein</fullName>
    </recommendedName>
</protein>
<organism evidence="2 3">
    <name type="scientific">Prunus armeniaca</name>
    <name type="common">Apricot</name>
    <name type="synonym">Armeniaca vulgaris</name>
    <dbReference type="NCBI Taxonomy" id="36596"/>
    <lineage>
        <taxon>Eukaryota</taxon>
        <taxon>Viridiplantae</taxon>
        <taxon>Streptophyta</taxon>
        <taxon>Embryophyta</taxon>
        <taxon>Tracheophyta</taxon>
        <taxon>Spermatophyta</taxon>
        <taxon>Magnoliopsida</taxon>
        <taxon>eudicotyledons</taxon>
        <taxon>Gunneridae</taxon>
        <taxon>Pentapetalae</taxon>
        <taxon>rosids</taxon>
        <taxon>fabids</taxon>
        <taxon>Rosales</taxon>
        <taxon>Rosaceae</taxon>
        <taxon>Amygdaloideae</taxon>
        <taxon>Amygdaleae</taxon>
        <taxon>Prunus</taxon>
    </lineage>
</organism>
<evidence type="ECO:0000313" key="2">
    <source>
        <dbReference type="EMBL" id="CAB4262361.1"/>
    </source>
</evidence>
<feature type="region of interest" description="Disordered" evidence="1">
    <location>
        <begin position="235"/>
        <end position="258"/>
    </location>
</feature>
<proteinExistence type="predicted"/>
<evidence type="ECO:0000313" key="3">
    <source>
        <dbReference type="Proteomes" id="UP000507222"/>
    </source>
</evidence>
<dbReference type="EMBL" id="CAEKDK010000001">
    <property type="protein sequence ID" value="CAB4262361.1"/>
    <property type="molecule type" value="Genomic_DNA"/>
</dbReference>
<dbReference type="AlphaFoldDB" id="A0A6J5TER4"/>
<sequence length="440" mass="48944">MQLGKDMREVDASMASFWVKMHGVPLLNMTTMVAKKIGYVLGQVLEVDHTKEEECIGRFLGVRICLDVRQSLMRGTFVEFPEEGATWDQIMAFAGPEASEDLNGSYVLRSIWKGTGVAKLIALGEFVQKGKRKNGVGIYGRLKFLGPHGITEASPTNFAEPPLPHGGAFQISIESGIAFDLNVAAVVEEGSIVQRTTHESLAIVRGDLGFQFEALTHGSDPFNLGPLIFGQPDISTTGGLGSQSKRGKEKEESGRMDKRRCAGNRLASDCVGACNMGSRKELTFDDTLIQEAKTNFRGLQISRKLCWVRKWILDWRTREWRSSKATIALLQQQLKVTYMAPDFDCDEVLQLESSLKGALREEEEIFTTCSPTNIKSITDCVQPQVTMQQNSCLARQISSKEIWLAVKFLNPTKSTGLDGFTGKFFRQYWDLVNEDFIGMV</sequence>
<gene>
    <name evidence="2" type="ORF">CURHAP_LOCUS1586</name>
</gene>
<accession>A0A6J5TER4</accession>
<feature type="compositionally biased region" description="Basic and acidic residues" evidence="1">
    <location>
        <begin position="246"/>
        <end position="258"/>
    </location>
</feature>
<name>A0A6J5TER4_PRUAR</name>
<evidence type="ECO:0008006" key="4">
    <source>
        <dbReference type="Google" id="ProtNLM"/>
    </source>
</evidence>
<evidence type="ECO:0000256" key="1">
    <source>
        <dbReference type="SAM" id="MobiDB-lite"/>
    </source>
</evidence>